<feature type="binding site" evidence="14 15">
    <location>
        <position position="107"/>
    </location>
    <ligand>
        <name>a divalent metal cation</name>
        <dbReference type="ChEBI" id="CHEBI:60240"/>
    </ligand>
</feature>
<comment type="cofactor">
    <cofactor evidence="2">
        <name>Mg(2+)</name>
        <dbReference type="ChEBI" id="CHEBI:18420"/>
    </cofactor>
</comment>
<evidence type="ECO:0000256" key="10">
    <source>
        <dbReference type="ARBA" id="ARBA00022723"/>
    </source>
</evidence>
<evidence type="ECO:0000256" key="5">
    <source>
        <dbReference type="ARBA" id="ARBA00007383"/>
    </source>
</evidence>
<dbReference type="GO" id="GO:0030145">
    <property type="term" value="F:manganese ion binding"/>
    <property type="evidence" value="ECO:0007669"/>
    <property type="project" value="UniProtKB-UniRule"/>
</dbReference>
<dbReference type="RefSeq" id="WP_008853187.1">
    <property type="nucleotide sequence ID" value="NZ_JOPB01000007.1"/>
</dbReference>
<dbReference type="EC" id="3.1.26.4" evidence="6 14"/>
<dbReference type="EMBL" id="JOPB01000007">
    <property type="protein sequence ID" value="OUI78341.1"/>
    <property type="molecule type" value="Genomic_DNA"/>
</dbReference>
<keyword evidence="9 14" id="KW-0540">Nuclease</keyword>
<evidence type="ECO:0000256" key="11">
    <source>
        <dbReference type="ARBA" id="ARBA00022759"/>
    </source>
</evidence>
<evidence type="ECO:0000313" key="19">
    <source>
        <dbReference type="Proteomes" id="UP000194946"/>
    </source>
</evidence>
<dbReference type="SUPFAM" id="SSF53098">
    <property type="entry name" value="Ribonuclease H-like"/>
    <property type="match status" value="1"/>
</dbReference>
<dbReference type="PANTHER" id="PTHR10954">
    <property type="entry name" value="RIBONUCLEASE H2 SUBUNIT A"/>
    <property type="match status" value="1"/>
</dbReference>
<organism evidence="18 19">
    <name type="scientific">Commensalibacter intestini</name>
    <dbReference type="NCBI Taxonomy" id="479936"/>
    <lineage>
        <taxon>Bacteria</taxon>
        <taxon>Pseudomonadati</taxon>
        <taxon>Pseudomonadota</taxon>
        <taxon>Alphaproteobacteria</taxon>
        <taxon>Acetobacterales</taxon>
        <taxon>Acetobacteraceae</taxon>
    </lineage>
</organism>
<comment type="cofactor">
    <cofactor evidence="14 15">
        <name>Mn(2+)</name>
        <dbReference type="ChEBI" id="CHEBI:29035"/>
    </cofactor>
    <cofactor evidence="14 15">
        <name>Mg(2+)</name>
        <dbReference type="ChEBI" id="CHEBI:18420"/>
    </cofactor>
    <text evidence="14 15">Manganese or magnesium. Binds 1 divalent metal ion per monomer in the absence of substrate. May bind a second metal ion after substrate binding.</text>
</comment>
<dbReference type="GO" id="GO:0043137">
    <property type="term" value="P:DNA replication, removal of RNA primer"/>
    <property type="evidence" value="ECO:0007669"/>
    <property type="project" value="TreeGrafter"/>
</dbReference>
<evidence type="ECO:0000256" key="4">
    <source>
        <dbReference type="ARBA" id="ARBA00004496"/>
    </source>
</evidence>
<evidence type="ECO:0000256" key="1">
    <source>
        <dbReference type="ARBA" id="ARBA00000077"/>
    </source>
</evidence>
<dbReference type="InterPro" id="IPR012337">
    <property type="entry name" value="RNaseH-like_sf"/>
</dbReference>
<dbReference type="GO" id="GO:0032299">
    <property type="term" value="C:ribonuclease H2 complex"/>
    <property type="evidence" value="ECO:0007669"/>
    <property type="project" value="TreeGrafter"/>
</dbReference>
<comment type="caution">
    <text evidence="18">The sequence shown here is derived from an EMBL/GenBank/DDBJ whole genome shotgun (WGS) entry which is preliminary data.</text>
</comment>
<evidence type="ECO:0000256" key="13">
    <source>
        <dbReference type="ARBA" id="ARBA00023211"/>
    </source>
</evidence>
<evidence type="ECO:0000256" key="8">
    <source>
        <dbReference type="ARBA" id="ARBA00022490"/>
    </source>
</evidence>
<evidence type="ECO:0000313" key="18">
    <source>
        <dbReference type="EMBL" id="OUI78341.1"/>
    </source>
</evidence>
<dbReference type="InterPro" id="IPR001352">
    <property type="entry name" value="RNase_HII/HIII"/>
</dbReference>
<dbReference type="Pfam" id="PF01351">
    <property type="entry name" value="RNase_HII"/>
    <property type="match status" value="1"/>
</dbReference>
<protein>
    <recommendedName>
        <fullName evidence="7 14">Ribonuclease HII</fullName>
        <shortName evidence="14">RNase HII</shortName>
        <ecNumber evidence="6 14">3.1.26.4</ecNumber>
    </recommendedName>
</protein>
<evidence type="ECO:0000256" key="14">
    <source>
        <dbReference type="HAMAP-Rule" id="MF_00052"/>
    </source>
</evidence>
<evidence type="ECO:0000256" key="7">
    <source>
        <dbReference type="ARBA" id="ARBA00019179"/>
    </source>
</evidence>
<keyword evidence="10 14" id="KW-0479">Metal-binding</keyword>
<keyword evidence="13 14" id="KW-0464">Manganese</keyword>
<dbReference type="Gene3D" id="3.30.420.10">
    <property type="entry name" value="Ribonuclease H-like superfamily/Ribonuclease H"/>
    <property type="match status" value="1"/>
</dbReference>
<evidence type="ECO:0000256" key="15">
    <source>
        <dbReference type="PROSITE-ProRule" id="PRU01319"/>
    </source>
</evidence>
<dbReference type="GO" id="GO:0005737">
    <property type="term" value="C:cytoplasm"/>
    <property type="evidence" value="ECO:0007669"/>
    <property type="project" value="UniProtKB-SubCell"/>
</dbReference>
<evidence type="ECO:0000256" key="9">
    <source>
        <dbReference type="ARBA" id="ARBA00022722"/>
    </source>
</evidence>
<accession>A0A251ZUJ9</accession>
<dbReference type="AlphaFoldDB" id="A0A251ZUJ9"/>
<dbReference type="InterPro" id="IPR036397">
    <property type="entry name" value="RNaseH_sf"/>
</dbReference>
<sequence>MHYAIEIAGVDEVGIGCIAGPVVAAAVMFQGLVPKDLLHHLDDSKKVKPLLREQIFTRLMSLPQTFVGIAAASVSEILVLNIKNAAGLAMQRAVRKLSLLPKLVLVDGNSSPDFLCMTQPIVKGDGLSFSIAAASIVAKVIRDRLMSRLSKRWPAYGWDKNVGYPTAHHRQALTTHGCSPHHRQGFVTVKQLSFKMNFQNNGAAFVSKKI</sequence>
<reference evidence="19" key="1">
    <citation type="submission" date="2014-06" db="EMBL/GenBank/DDBJ databases">
        <authorList>
            <person name="Winans N.J."/>
            <person name="Newell P.D."/>
            <person name="Douglas A.E."/>
        </authorList>
    </citation>
    <scope>NUCLEOTIDE SEQUENCE [LARGE SCALE GENOMIC DNA]</scope>
    <source>
        <strain evidence="19">DmL_052</strain>
    </source>
</reference>
<comment type="catalytic activity">
    <reaction evidence="1 14 15 16">
        <text>Endonucleolytic cleavage to 5'-phosphomonoester.</text>
        <dbReference type="EC" id="3.1.26.4"/>
    </reaction>
</comment>
<comment type="subcellular location">
    <subcellularLocation>
        <location evidence="4 14">Cytoplasm</location>
    </subcellularLocation>
</comment>
<dbReference type="NCBIfam" id="NF000595">
    <property type="entry name" value="PRK00015.1-3"/>
    <property type="match status" value="1"/>
</dbReference>
<evidence type="ECO:0000256" key="6">
    <source>
        <dbReference type="ARBA" id="ARBA00012180"/>
    </source>
</evidence>
<keyword evidence="11 14" id="KW-0255">Endonuclease</keyword>
<dbReference type="Proteomes" id="UP000194946">
    <property type="component" value="Unassembled WGS sequence"/>
</dbReference>
<dbReference type="PROSITE" id="PS51975">
    <property type="entry name" value="RNASE_H_2"/>
    <property type="match status" value="1"/>
</dbReference>
<feature type="binding site" evidence="14 15">
    <location>
        <position position="12"/>
    </location>
    <ligand>
        <name>a divalent metal cation</name>
        <dbReference type="ChEBI" id="CHEBI:60240"/>
    </ligand>
</feature>
<dbReference type="GO" id="GO:0006298">
    <property type="term" value="P:mismatch repair"/>
    <property type="evidence" value="ECO:0007669"/>
    <property type="project" value="TreeGrafter"/>
</dbReference>
<keyword evidence="8 14" id="KW-0963">Cytoplasm</keyword>
<dbReference type="InterPro" id="IPR022898">
    <property type="entry name" value="RNase_HII"/>
</dbReference>
<comment type="similarity">
    <text evidence="5 14 16">Belongs to the RNase HII family.</text>
</comment>
<dbReference type="GO" id="GO:0003723">
    <property type="term" value="F:RNA binding"/>
    <property type="evidence" value="ECO:0007669"/>
    <property type="project" value="UniProtKB-UniRule"/>
</dbReference>
<proteinExistence type="inferred from homology"/>
<evidence type="ECO:0000259" key="17">
    <source>
        <dbReference type="PROSITE" id="PS51975"/>
    </source>
</evidence>
<dbReference type="InterPro" id="IPR024567">
    <property type="entry name" value="RNase_HII/HIII_dom"/>
</dbReference>
<comment type="function">
    <text evidence="3 14 16">Endonuclease that specifically degrades the RNA of RNA-DNA hybrids.</text>
</comment>
<evidence type="ECO:0000256" key="16">
    <source>
        <dbReference type="RuleBase" id="RU003515"/>
    </source>
</evidence>
<gene>
    <name evidence="14" type="primary">rnhB</name>
    <name evidence="18" type="ORF">HK18_09930</name>
</gene>
<dbReference type="HAMAP" id="MF_00052_B">
    <property type="entry name" value="RNase_HII_B"/>
    <property type="match status" value="1"/>
</dbReference>
<evidence type="ECO:0000256" key="3">
    <source>
        <dbReference type="ARBA" id="ARBA00004065"/>
    </source>
</evidence>
<keyword evidence="12 14" id="KW-0378">Hydrolase</keyword>
<evidence type="ECO:0000256" key="2">
    <source>
        <dbReference type="ARBA" id="ARBA00001946"/>
    </source>
</evidence>
<feature type="domain" description="RNase H type-2" evidence="17">
    <location>
        <begin position="5"/>
        <end position="198"/>
    </location>
</feature>
<dbReference type="GO" id="GO:0004523">
    <property type="term" value="F:RNA-DNA hybrid ribonuclease activity"/>
    <property type="evidence" value="ECO:0007669"/>
    <property type="project" value="UniProtKB-UniRule"/>
</dbReference>
<dbReference type="PANTHER" id="PTHR10954:SF18">
    <property type="entry name" value="RIBONUCLEASE HII"/>
    <property type="match status" value="1"/>
</dbReference>
<evidence type="ECO:0000256" key="12">
    <source>
        <dbReference type="ARBA" id="ARBA00022801"/>
    </source>
</evidence>
<dbReference type="CDD" id="cd07182">
    <property type="entry name" value="RNase_HII_bacteria_HII_like"/>
    <property type="match status" value="1"/>
</dbReference>
<keyword evidence="19" id="KW-1185">Reference proteome</keyword>
<feature type="binding site" evidence="14 15">
    <location>
        <position position="11"/>
    </location>
    <ligand>
        <name>a divalent metal cation</name>
        <dbReference type="ChEBI" id="CHEBI:60240"/>
    </ligand>
</feature>
<name>A0A251ZUJ9_9PROT</name>